<feature type="transmembrane region" description="Helical" evidence="1">
    <location>
        <begin position="141"/>
        <end position="160"/>
    </location>
</feature>
<sequence length="162" mass="17982">MRDITQQKDKPKGGSPNKGFAIALIAGVILLAVGFTAWFLVSGGEFNGMTWMMFVVLGVIILAGVVAAVLALKQKEKREPDYYTFFVMGLIWTPVGLLLENMYAFTVMGVVFLIVGLANKDKWKNRRTWKDLTPTEKKFKYGAIIILGILVLAGLAVYYLNL</sequence>
<feature type="transmembrane region" description="Helical" evidence="1">
    <location>
        <begin position="103"/>
        <end position="120"/>
    </location>
</feature>
<evidence type="ECO:0000313" key="3">
    <source>
        <dbReference type="Proteomes" id="UP000230557"/>
    </source>
</evidence>
<feature type="transmembrane region" description="Helical" evidence="1">
    <location>
        <begin position="20"/>
        <end position="39"/>
    </location>
</feature>
<keyword evidence="1" id="KW-0812">Transmembrane</keyword>
<evidence type="ECO:0000256" key="1">
    <source>
        <dbReference type="SAM" id="Phobius"/>
    </source>
</evidence>
<dbReference type="AlphaFoldDB" id="A0A2H0VEX6"/>
<feature type="transmembrane region" description="Helical" evidence="1">
    <location>
        <begin position="51"/>
        <end position="70"/>
    </location>
</feature>
<gene>
    <name evidence="2" type="ORF">COT91_00270</name>
</gene>
<dbReference type="Proteomes" id="UP000230557">
    <property type="component" value="Unassembled WGS sequence"/>
</dbReference>
<dbReference type="EMBL" id="PFAJ01000005">
    <property type="protein sequence ID" value="PIR97646.1"/>
    <property type="molecule type" value="Genomic_DNA"/>
</dbReference>
<protein>
    <submittedName>
        <fullName evidence="2">Uncharacterized protein</fullName>
    </submittedName>
</protein>
<comment type="caution">
    <text evidence="2">The sequence shown here is derived from an EMBL/GenBank/DDBJ whole genome shotgun (WGS) entry which is preliminary data.</text>
</comment>
<accession>A0A2H0VEX6</accession>
<keyword evidence="1" id="KW-0472">Membrane</keyword>
<organism evidence="2 3">
    <name type="scientific">Candidatus Doudnabacteria bacterium CG10_big_fil_rev_8_21_14_0_10_41_10</name>
    <dbReference type="NCBI Taxonomy" id="1974551"/>
    <lineage>
        <taxon>Bacteria</taxon>
        <taxon>Candidatus Doudnaibacteriota</taxon>
    </lineage>
</organism>
<evidence type="ECO:0000313" key="2">
    <source>
        <dbReference type="EMBL" id="PIR97646.1"/>
    </source>
</evidence>
<feature type="transmembrane region" description="Helical" evidence="1">
    <location>
        <begin position="82"/>
        <end position="97"/>
    </location>
</feature>
<keyword evidence="1" id="KW-1133">Transmembrane helix</keyword>
<reference evidence="3" key="1">
    <citation type="submission" date="2017-09" db="EMBL/GenBank/DDBJ databases">
        <title>Depth-based differentiation of microbial function through sediment-hosted aquifers and enrichment of novel symbionts in the deep terrestrial subsurface.</title>
        <authorList>
            <person name="Probst A.J."/>
            <person name="Ladd B."/>
            <person name="Jarett J.K."/>
            <person name="Geller-Mcgrath D.E."/>
            <person name="Sieber C.M.K."/>
            <person name="Emerson J.B."/>
            <person name="Anantharaman K."/>
            <person name="Thomas B.C."/>
            <person name="Malmstrom R."/>
            <person name="Stieglmeier M."/>
            <person name="Klingl A."/>
            <person name="Woyke T."/>
            <person name="Ryan C.M."/>
            <person name="Banfield J.F."/>
        </authorList>
    </citation>
    <scope>NUCLEOTIDE SEQUENCE [LARGE SCALE GENOMIC DNA]</scope>
</reference>
<name>A0A2H0VEX6_9BACT</name>
<proteinExistence type="predicted"/>